<feature type="transmembrane region" description="Helical" evidence="1">
    <location>
        <begin position="125"/>
        <end position="142"/>
    </location>
</feature>
<sequence length="470" mass="53904">MNAEQSNKTRITRPTIIYLLVGLIAFIIRLYFNFSQELIPGVNGGYYPVQVRTILTQGSVGFSDMPLLFYLDAYLVKFLTLFELSISDALILNVVKVVDSLAIPILLIPLYKIISNENTNLSKPYEIGVACFSVLSFSPLILTSDLQKNALAIVFLFCFLGYFISYQNKRKYWVLISAIVCLTLTGLTHFGTFCFLLFYLMLFVGFIYKRKAVVPLMVILSISLALIAFFDISRLKRLFSIGTLAFERPALTNGMLAPPDIFVILISIILAILGFKVLKDNKRNLLMYQKGLLFANIICLITLSFPLLDGEYFKRLSLFLFIPQILTIILIHRSITKRVVISLYISLFILTTISIIAVISHKKETVIDEVAYQDLKQLKSIIKKDNKTIVIARHGLEWWAAWALDTKVGQDKAMTDDFYTKYKNIFIINQYNGNSTERQRTQFHEPFVPQNSEMIYSSKYFYTFKLNFQK</sequence>
<dbReference type="RefSeq" id="WP_187658748.1">
    <property type="nucleotide sequence ID" value="NZ_JACSOD020000340.1"/>
</dbReference>
<evidence type="ECO:0000256" key="1">
    <source>
        <dbReference type="SAM" id="Phobius"/>
    </source>
</evidence>
<comment type="caution">
    <text evidence="2">The sequence shown here is derived from an EMBL/GenBank/DDBJ whole genome shotgun (WGS) entry which is preliminary data.</text>
</comment>
<feature type="transmembrane region" description="Helical" evidence="1">
    <location>
        <begin position="93"/>
        <end position="113"/>
    </location>
</feature>
<evidence type="ECO:0000313" key="2">
    <source>
        <dbReference type="EMBL" id="MBM6497962.1"/>
    </source>
</evidence>
<reference evidence="2 3" key="1">
    <citation type="submission" date="2021-02" db="EMBL/GenBank/DDBJ databases">
        <authorList>
            <person name="Jung H.S."/>
            <person name="Chun B.H."/>
            <person name="Jeon C.O."/>
        </authorList>
    </citation>
    <scope>NUCLEOTIDE SEQUENCE [LARGE SCALE GENOMIC DNA]</scope>
    <source>
        <strain evidence="2 3">LMG 25203</strain>
    </source>
</reference>
<feature type="transmembrane region" description="Helical" evidence="1">
    <location>
        <begin position="314"/>
        <end position="332"/>
    </location>
</feature>
<protein>
    <recommendedName>
        <fullName evidence="4">Glycosyltransferase RgtA/B/C/D-like domain-containing protein</fullName>
    </recommendedName>
</protein>
<organism evidence="2 3">
    <name type="scientific">Flavobacterium macrobrachii</name>
    <dbReference type="NCBI Taxonomy" id="591204"/>
    <lineage>
        <taxon>Bacteria</taxon>
        <taxon>Pseudomonadati</taxon>
        <taxon>Bacteroidota</taxon>
        <taxon>Flavobacteriia</taxon>
        <taxon>Flavobacteriales</taxon>
        <taxon>Flavobacteriaceae</taxon>
        <taxon>Flavobacterium</taxon>
    </lineage>
</organism>
<feature type="transmembrane region" description="Helical" evidence="1">
    <location>
        <begin position="212"/>
        <end position="230"/>
    </location>
</feature>
<feature type="transmembrane region" description="Helical" evidence="1">
    <location>
        <begin position="261"/>
        <end position="278"/>
    </location>
</feature>
<gene>
    <name evidence="2" type="ORF">H9X54_001415</name>
</gene>
<dbReference type="Proteomes" id="UP000759529">
    <property type="component" value="Unassembled WGS sequence"/>
</dbReference>
<feature type="transmembrane region" description="Helical" evidence="1">
    <location>
        <begin position="172"/>
        <end position="200"/>
    </location>
</feature>
<name>A0ABS2CSM8_9FLAO</name>
<evidence type="ECO:0008006" key="4">
    <source>
        <dbReference type="Google" id="ProtNLM"/>
    </source>
</evidence>
<evidence type="ECO:0000313" key="3">
    <source>
        <dbReference type="Proteomes" id="UP000759529"/>
    </source>
</evidence>
<proteinExistence type="predicted"/>
<keyword evidence="1" id="KW-1133">Transmembrane helix</keyword>
<keyword evidence="1" id="KW-0812">Transmembrane</keyword>
<feature type="transmembrane region" description="Helical" evidence="1">
    <location>
        <begin position="290"/>
        <end position="308"/>
    </location>
</feature>
<dbReference type="EMBL" id="JACSOD020000340">
    <property type="protein sequence ID" value="MBM6497962.1"/>
    <property type="molecule type" value="Genomic_DNA"/>
</dbReference>
<feature type="transmembrane region" description="Helical" evidence="1">
    <location>
        <begin position="339"/>
        <end position="359"/>
    </location>
</feature>
<keyword evidence="1" id="KW-0472">Membrane</keyword>
<feature type="transmembrane region" description="Helical" evidence="1">
    <location>
        <begin position="15"/>
        <end position="32"/>
    </location>
</feature>
<feature type="transmembrane region" description="Helical" evidence="1">
    <location>
        <begin position="149"/>
        <end position="166"/>
    </location>
</feature>
<accession>A0ABS2CSM8</accession>
<keyword evidence="3" id="KW-1185">Reference proteome</keyword>